<reference evidence="2 3" key="1">
    <citation type="submission" date="2017-02" db="EMBL/GenBank/DDBJ databases">
        <title>Differentiating clades of botulinum-neurotoxin-producing Clostridia with a simple, multiplex PCR assay.</title>
        <authorList>
            <person name="Williamson C.H.D."/>
            <person name="Vazquez A."/>
            <person name="Hill K."/>
            <person name="Smith T.J."/>
            <person name="Nottingham R."/>
            <person name="Stone N.E."/>
            <person name="Sobek C.J."/>
            <person name="Cocking J.H."/>
            <person name="Fernandez R.A."/>
            <person name="Caballero P.A."/>
            <person name="Leiser O.P."/>
            <person name="Keim P."/>
            <person name="Sahl J.W."/>
        </authorList>
    </citation>
    <scope>NUCLEOTIDE SEQUENCE [LARGE SCALE GENOMIC DNA]</scope>
    <source>
        <strain evidence="2 3">CLS_DGF_0088_06</strain>
    </source>
</reference>
<keyword evidence="1" id="KW-0812">Transmembrane</keyword>
<comment type="caution">
    <text evidence="2">The sequence shown here is derived from an EMBL/GenBank/DDBJ whole genome shotgun (WGS) entry which is preliminary data.</text>
</comment>
<dbReference type="RefSeq" id="WP_085333568.1">
    <property type="nucleotide sequence ID" value="NZ_JAHLNY010000002.1"/>
</dbReference>
<feature type="transmembrane region" description="Helical" evidence="1">
    <location>
        <begin position="364"/>
        <end position="382"/>
    </location>
</feature>
<evidence type="ECO:0000313" key="2">
    <source>
        <dbReference type="EMBL" id="OSB16625.1"/>
    </source>
</evidence>
<dbReference type="Proteomes" id="UP000193911">
    <property type="component" value="Unassembled WGS sequence"/>
</dbReference>
<keyword evidence="1" id="KW-1133">Transmembrane helix</keyword>
<accession>A0ABD6RUG9</accession>
<evidence type="ECO:0000313" key="3">
    <source>
        <dbReference type="Proteomes" id="UP000193911"/>
    </source>
</evidence>
<keyword evidence="1" id="KW-0472">Membrane</keyword>
<dbReference type="EMBL" id="MWJJ01000002">
    <property type="protein sequence ID" value="OSB16625.1"/>
    <property type="molecule type" value="Genomic_DNA"/>
</dbReference>
<feature type="transmembrane region" description="Helical" evidence="1">
    <location>
        <begin position="323"/>
        <end position="344"/>
    </location>
</feature>
<dbReference type="InterPro" id="IPR014226">
    <property type="entry name" value="Spore_IM_YlbJ"/>
</dbReference>
<name>A0ABD6RUG9_CLOSG</name>
<feature type="transmembrane region" description="Helical" evidence="1">
    <location>
        <begin position="162"/>
        <end position="182"/>
    </location>
</feature>
<feature type="transmembrane region" description="Helical" evidence="1">
    <location>
        <begin position="5"/>
        <end position="20"/>
    </location>
</feature>
<feature type="transmembrane region" description="Helical" evidence="1">
    <location>
        <begin position="215"/>
        <end position="236"/>
    </location>
</feature>
<dbReference type="AlphaFoldDB" id="A0ABD6RUG9"/>
<sequence length="388" mass="43980">MTLFFYIMLFLIFILLFKLFKNENIIITFLCSILIIYIIIAPRFCIEATLSGAKLFFYKVFPSLFPFLILTNIIINYGGVHIYSKLFGKILCAPLKLKKECSFPLIVSALCGYPLGAKYSCDLYENGDINFSTLERLINIASNAGPLFIIGSVGTSMLGNPYAGYVLLLSNYISCIIVGLILPSRNTKMYRDFKKNFKISNKNIGESLKNSIDGAIKTCIGVAGFVILFSLLLNILRNNFLFKFLLNNLCIFFNIDKNLIEGFLLGLVEMTNGCYLISTSSIDISKKLILISFLLAFSGFSIISQVYSFTYKQGINIKRYIKIKFIQGLIASTTCVILYKIPIFSMYLDTFTDKNTHLILSNNLLFIFILLLLIVPLIIYYIKFLNKN</sequence>
<evidence type="ECO:0000256" key="1">
    <source>
        <dbReference type="SAM" id="Phobius"/>
    </source>
</evidence>
<feature type="transmembrane region" description="Helical" evidence="1">
    <location>
        <begin position="26"/>
        <end position="44"/>
    </location>
</feature>
<feature type="transmembrane region" description="Helical" evidence="1">
    <location>
        <begin position="288"/>
        <end position="311"/>
    </location>
</feature>
<proteinExistence type="predicted"/>
<dbReference type="NCBIfam" id="TIGR02871">
    <property type="entry name" value="spore_ylbJ"/>
    <property type="match status" value="1"/>
</dbReference>
<gene>
    <name evidence="2" type="ORF">B2H94_10545</name>
</gene>
<organism evidence="2 3">
    <name type="scientific">Clostridium sporogenes</name>
    <dbReference type="NCBI Taxonomy" id="1509"/>
    <lineage>
        <taxon>Bacteria</taxon>
        <taxon>Bacillati</taxon>
        <taxon>Bacillota</taxon>
        <taxon>Clostridia</taxon>
        <taxon>Eubacteriales</taxon>
        <taxon>Clostridiaceae</taxon>
        <taxon>Clostridium</taxon>
    </lineage>
</organism>
<feature type="transmembrane region" description="Helical" evidence="1">
    <location>
        <begin position="56"/>
        <end position="75"/>
    </location>
</feature>
<protein>
    <submittedName>
        <fullName evidence="2">Sporulation integral membrane protein YlbJ</fullName>
    </submittedName>
</protein>